<dbReference type="EMBL" id="CP043316">
    <property type="protein sequence ID" value="QEK38742.1"/>
    <property type="molecule type" value="Genomic_DNA"/>
</dbReference>
<dbReference type="InterPro" id="IPR036838">
    <property type="entry name" value="Ribosomal_uS10_dom_sf"/>
</dbReference>
<dbReference type="SUPFAM" id="SSF54999">
    <property type="entry name" value="Ribosomal protein S10"/>
    <property type="match status" value="1"/>
</dbReference>
<dbReference type="InterPro" id="IPR001848">
    <property type="entry name" value="Ribosomal_uS10"/>
</dbReference>
<evidence type="ECO:0000259" key="5">
    <source>
        <dbReference type="SMART" id="SM01403"/>
    </source>
</evidence>
<evidence type="ECO:0000256" key="4">
    <source>
        <dbReference type="HAMAP-Rule" id="MF_00508"/>
    </source>
</evidence>
<dbReference type="PANTHER" id="PTHR11700">
    <property type="entry name" value="30S RIBOSOMAL PROTEIN S10 FAMILY MEMBER"/>
    <property type="match status" value="1"/>
</dbReference>
<keyword evidence="2 4" id="KW-0689">Ribosomal protein</keyword>
<dbReference type="Gene3D" id="3.30.70.600">
    <property type="entry name" value="Ribosomal protein S10 domain"/>
    <property type="match status" value="1"/>
</dbReference>
<protein>
    <recommendedName>
        <fullName evidence="4">Small ribosomal subunit protein uS10</fullName>
    </recommendedName>
</protein>
<dbReference type="AlphaFoldDB" id="A0A5C0UHE6"/>
<organism evidence="6 7">
    <name type="scientific">Candidatus Cytomitobacter primus</name>
    <dbReference type="NCBI Taxonomy" id="2066024"/>
    <lineage>
        <taxon>Bacteria</taxon>
        <taxon>Pseudomonadati</taxon>
        <taxon>Pseudomonadota</taxon>
        <taxon>Alphaproteobacteria</taxon>
        <taxon>Holosporales</taxon>
        <taxon>Holosporaceae</taxon>
        <taxon>Candidatus Cytomitobacter</taxon>
    </lineage>
</organism>
<dbReference type="GO" id="GO:0005840">
    <property type="term" value="C:ribosome"/>
    <property type="evidence" value="ECO:0007669"/>
    <property type="project" value="UniProtKB-KW"/>
</dbReference>
<reference evidence="6 7" key="1">
    <citation type="submission" date="2019-08" db="EMBL/GenBank/DDBJ databases">
        <title>Highly reduced genomes of protist endosymbionts show evolutionary convergence.</title>
        <authorList>
            <person name="George E."/>
            <person name="Husnik F."/>
            <person name="Tashyreva D."/>
            <person name="Prokopchuk G."/>
            <person name="Horak A."/>
            <person name="Kwong W.K."/>
            <person name="Lukes J."/>
            <person name="Keeling P.J."/>
        </authorList>
    </citation>
    <scope>NUCLEOTIDE SEQUENCE [LARGE SCALE GENOMIC DNA]</scope>
    <source>
        <strain evidence="6">1604LC</strain>
    </source>
</reference>
<dbReference type="GO" id="GO:1990904">
    <property type="term" value="C:ribonucleoprotein complex"/>
    <property type="evidence" value="ECO:0007669"/>
    <property type="project" value="UniProtKB-KW"/>
</dbReference>
<sequence length="130" mass="14605">MIVRENMNTEQKKKTDSVSGILKKKFKKKGFVRVILRSSDVFSLDKAALLLVENVKKVIGSGNVIGPVPLPKKRKVWTILSSPHIDKKARHQLERFVRTRIIELPSSKEVMDILDGSCSIPASVEIEIKA</sequence>
<dbReference type="GO" id="GO:0000049">
    <property type="term" value="F:tRNA binding"/>
    <property type="evidence" value="ECO:0007669"/>
    <property type="project" value="UniProtKB-UniRule"/>
</dbReference>
<name>A0A5C0UHE6_9PROT</name>
<dbReference type="Pfam" id="PF00338">
    <property type="entry name" value="Ribosomal_S10"/>
    <property type="match status" value="1"/>
</dbReference>
<proteinExistence type="inferred from homology"/>
<evidence type="ECO:0000313" key="6">
    <source>
        <dbReference type="EMBL" id="QEK38742.1"/>
    </source>
</evidence>
<evidence type="ECO:0000256" key="3">
    <source>
        <dbReference type="ARBA" id="ARBA00023274"/>
    </source>
</evidence>
<dbReference type="OrthoDB" id="9804464at2"/>
<comment type="function">
    <text evidence="4">Involved in the binding of tRNA to the ribosomes.</text>
</comment>
<feature type="domain" description="Small ribosomal subunit protein uS10" evidence="5">
    <location>
        <begin position="33"/>
        <end position="129"/>
    </location>
</feature>
<dbReference type="GO" id="GO:0006412">
    <property type="term" value="P:translation"/>
    <property type="evidence" value="ECO:0007669"/>
    <property type="project" value="UniProtKB-UniRule"/>
</dbReference>
<comment type="subunit">
    <text evidence="4">Part of the 30S ribosomal subunit.</text>
</comment>
<dbReference type="SMART" id="SM01403">
    <property type="entry name" value="Ribosomal_S10"/>
    <property type="match status" value="1"/>
</dbReference>
<dbReference type="InterPro" id="IPR027486">
    <property type="entry name" value="Ribosomal_uS10_dom"/>
</dbReference>
<keyword evidence="7" id="KW-1185">Reference proteome</keyword>
<evidence type="ECO:0000256" key="1">
    <source>
        <dbReference type="ARBA" id="ARBA00007102"/>
    </source>
</evidence>
<gene>
    <name evidence="4 6" type="primary">rpsJ</name>
    <name evidence="6" type="synonym">nusE</name>
    <name evidence="6" type="ORF">FZC34_02390</name>
</gene>
<evidence type="ECO:0000313" key="7">
    <source>
        <dbReference type="Proteomes" id="UP000325004"/>
    </source>
</evidence>
<dbReference type="GO" id="GO:0003735">
    <property type="term" value="F:structural constituent of ribosome"/>
    <property type="evidence" value="ECO:0007669"/>
    <property type="project" value="InterPro"/>
</dbReference>
<evidence type="ECO:0000256" key="2">
    <source>
        <dbReference type="ARBA" id="ARBA00022980"/>
    </source>
</evidence>
<keyword evidence="3 4" id="KW-0687">Ribonucleoprotein</keyword>
<accession>A0A5C0UHE6</accession>
<dbReference type="PRINTS" id="PR00971">
    <property type="entry name" value="RIBOSOMALS10"/>
</dbReference>
<dbReference type="HAMAP" id="MF_00508">
    <property type="entry name" value="Ribosomal_uS10"/>
    <property type="match status" value="1"/>
</dbReference>
<comment type="similarity">
    <text evidence="1 4">Belongs to the universal ribosomal protein uS10 family.</text>
</comment>
<dbReference type="KEGG" id="cpri:FZC34_02390"/>
<dbReference type="Proteomes" id="UP000325004">
    <property type="component" value="Chromosome"/>
</dbReference>